<dbReference type="PROSITE" id="PS51257">
    <property type="entry name" value="PROKAR_LIPOPROTEIN"/>
    <property type="match status" value="1"/>
</dbReference>
<dbReference type="Proteomes" id="UP000215244">
    <property type="component" value="Chromosome"/>
</dbReference>
<dbReference type="PANTHER" id="PTHR41913">
    <property type="entry name" value="DUF1684 DOMAIN-CONTAINING PROTEIN"/>
    <property type="match status" value="1"/>
</dbReference>
<dbReference type="EMBL" id="CP022957">
    <property type="protein sequence ID" value="ASV29149.1"/>
    <property type="molecule type" value="Genomic_DNA"/>
</dbReference>
<proteinExistence type="predicted"/>
<gene>
    <name evidence="1" type="ORF">CJ263_02305</name>
</gene>
<evidence type="ECO:0000313" key="1">
    <source>
        <dbReference type="EMBL" id="ASV29149.1"/>
    </source>
</evidence>
<dbReference type="AlphaFoldDB" id="A0A223V2S3"/>
<dbReference type="PANTHER" id="PTHR41913:SF1">
    <property type="entry name" value="DUF1684 DOMAIN-CONTAINING PROTEIN"/>
    <property type="match status" value="1"/>
</dbReference>
<dbReference type="InterPro" id="IPR012467">
    <property type="entry name" value="DUF1684"/>
</dbReference>
<protein>
    <submittedName>
        <fullName evidence="1">Uncharacterized protein</fullName>
    </submittedName>
</protein>
<dbReference type="OrthoDB" id="5493262at2"/>
<dbReference type="Pfam" id="PF07920">
    <property type="entry name" value="DUF1684"/>
    <property type="match status" value="1"/>
</dbReference>
<organism evidence="1 2">
    <name type="scientific">Maribacter cobaltidurans</name>
    <dbReference type="NCBI Taxonomy" id="1178778"/>
    <lineage>
        <taxon>Bacteria</taxon>
        <taxon>Pseudomonadati</taxon>
        <taxon>Bacteroidota</taxon>
        <taxon>Flavobacteriia</taxon>
        <taxon>Flavobacteriales</taxon>
        <taxon>Flavobacteriaceae</taxon>
        <taxon>Maribacter</taxon>
    </lineage>
</organism>
<dbReference type="KEGG" id="marb:CJ263_02305"/>
<accession>A0A223V2S3</accession>
<keyword evidence="2" id="KW-1185">Reference proteome</keyword>
<sequence>MNRTRVIALLLVIALLGCREEKKYHDEKTDIIAQAPTDKIAGILEHQQKLNDEFKDPDESPLPDRFRKDFDGLDFFVPDTSYVVEAEFIRTPDALPFLMPTTTDRQSEEVVYAKVKFELKGKPFMLEVYQNSELMKKEGYEDYLFLPFTDQTNGEETYGGGRYMDLRIPKGNKIILDFNKAYNPYCAYNKKYSCPLVPAVNHMEAKILAGVKKFNKK</sequence>
<evidence type="ECO:0000313" key="2">
    <source>
        <dbReference type="Proteomes" id="UP000215244"/>
    </source>
</evidence>
<dbReference type="RefSeq" id="WP_094995782.1">
    <property type="nucleotide sequence ID" value="NZ_BMJL01000001.1"/>
</dbReference>
<name>A0A223V2S3_9FLAO</name>
<reference evidence="1 2" key="1">
    <citation type="submission" date="2017-08" db="EMBL/GenBank/DDBJ databases">
        <title>The complete genome sequence of Maribacter sp. B1, isolated from deep-sea sediment.</title>
        <authorList>
            <person name="Wu Y.-H."/>
            <person name="Cheng H."/>
            <person name="Xu X.-W."/>
        </authorList>
    </citation>
    <scope>NUCLEOTIDE SEQUENCE [LARGE SCALE GENOMIC DNA]</scope>
    <source>
        <strain evidence="1 2">B1</strain>
    </source>
</reference>